<dbReference type="Pfam" id="PF05721">
    <property type="entry name" value="PhyH"/>
    <property type="match status" value="1"/>
</dbReference>
<gene>
    <name evidence="2" type="ORF">DCP75_08950</name>
</gene>
<dbReference type="SUPFAM" id="SSF51197">
    <property type="entry name" value="Clavaminate synthase-like"/>
    <property type="match status" value="1"/>
</dbReference>
<reference evidence="2 3" key="1">
    <citation type="journal article" date="2018" name="Nat. Biotechnol.">
        <title>A standardized bacterial taxonomy based on genome phylogeny substantially revises the tree of life.</title>
        <authorList>
            <person name="Parks D.H."/>
            <person name="Chuvochina M."/>
            <person name="Waite D.W."/>
            <person name="Rinke C."/>
            <person name="Skarshewski A."/>
            <person name="Chaumeil P.A."/>
            <person name="Hugenholtz P."/>
        </authorList>
    </citation>
    <scope>NUCLEOTIDE SEQUENCE [LARGE SCALE GENOMIC DNA]</scope>
    <source>
        <strain evidence="2">UBA9158</strain>
    </source>
</reference>
<dbReference type="AlphaFoldDB" id="A0A3C1KM80"/>
<name>A0A3C1KM80_9GAMM</name>
<protein>
    <recommendedName>
        <fullName evidence="4">Phytanoyl-CoA dioxygenase</fullName>
    </recommendedName>
</protein>
<dbReference type="PANTHER" id="PTHR20883:SF49">
    <property type="entry name" value="PHYTANOYL-COA DIOXYGENASE"/>
    <property type="match status" value="1"/>
</dbReference>
<accession>A0A3C1KM80</accession>
<comment type="caution">
    <text evidence="2">The sequence shown here is derived from an EMBL/GenBank/DDBJ whole genome shotgun (WGS) entry which is preliminary data.</text>
</comment>
<evidence type="ECO:0000313" key="2">
    <source>
        <dbReference type="EMBL" id="HAN27829.1"/>
    </source>
</evidence>
<evidence type="ECO:0008006" key="4">
    <source>
        <dbReference type="Google" id="ProtNLM"/>
    </source>
</evidence>
<dbReference type="Gene3D" id="2.60.120.620">
    <property type="entry name" value="q2cbj1_9rhob like domain"/>
    <property type="match status" value="1"/>
</dbReference>
<dbReference type="InterPro" id="IPR008775">
    <property type="entry name" value="Phytyl_CoA_dOase-like"/>
</dbReference>
<dbReference type="PANTHER" id="PTHR20883">
    <property type="entry name" value="PHYTANOYL-COA DIOXYGENASE DOMAIN CONTAINING 1"/>
    <property type="match status" value="1"/>
</dbReference>
<feature type="region of interest" description="Disordered" evidence="1">
    <location>
        <begin position="262"/>
        <end position="290"/>
    </location>
</feature>
<dbReference type="STRING" id="1121937.GCA_000423125_01182"/>
<dbReference type="Proteomes" id="UP000259273">
    <property type="component" value="Unassembled WGS sequence"/>
</dbReference>
<sequence>MHSPLLVRLPTQEEVDSFWADGVVCLRGALDPDAVLAMAPAVERLLQESVGETMHDMSALGAGLAAAGGTVLTGGVAGKGRFVSGTDHWRVDADCRAFALDPGLGALAATLLRSQQVYLWEDSILVKEPDTVEQTAWHQDMGYFHARGEQVCTTWIPLDRADAETGAMSFVRGSHRDGALYRPNWFVSQQSMEGTEGLEVPDIPALAAAQRVEVLQYALGPGDLTVHHARTLHAAGGNLSQHQRRRAISIRYCGEDVRYHFRPGAPRKPHHEQVQEDDPLGGPDCPRVWG</sequence>
<evidence type="ECO:0000313" key="3">
    <source>
        <dbReference type="Proteomes" id="UP000259273"/>
    </source>
</evidence>
<dbReference type="GO" id="GO:0016706">
    <property type="term" value="F:2-oxoglutarate-dependent dioxygenase activity"/>
    <property type="evidence" value="ECO:0007669"/>
    <property type="project" value="UniProtKB-ARBA"/>
</dbReference>
<evidence type="ECO:0000256" key="1">
    <source>
        <dbReference type="SAM" id="MobiDB-lite"/>
    </source>
</evidence>
<dbReference type="EMBL" id="DMND01000123">
    <property type="protein sequence ID" value="HAN27829.1"/>
    <property type="molecule type" value="Genomic_DNA"/>
</dbReference>
<proteinExistence type="predicted"/>
<dbReference type="GO" id="GO:0005506">
    <property type="term" value="F:iron ion binding"/>
    <property type="evidence" value="ECO:0007669"/>
    <property type="project" value="UniProtKB-ARBA"/>
</dbReference>
<organism evidence="2 3">
    <name type="scientific">Haliea salexigens</name>
    <dbReference type="NCBI Taxonomy" id="287487"/>
    <lineage>
        <taxon>Bacteria</taxon>
        <taxon>Pseudomonadati</taxon>
        <taxon>Pseudomonadota</taxon>
        <taxon>Gammaproteobacteria</taxon>
        <taxon>Cellvibrionales</taxon>
        <taxon>Halieaceae</taxon>
        <taxon>Haliea</taxon>
    </lineage>
</organism>